<dbReference type="Proteomes" id="UP000827986">
    <property type="component" value="Unassembled WGS sequence"/>
</dbReference>
<organism evidence="1 2">
    <name type="scientific">Mauremys mutica</name>
    <name type="common">yellowpond turtle</name>
    <dbReference type="NCBI Taxonomy" id="74926"/>
    <lineage>
        <taxon>Eukaryota</taxon>
        <taxon>Metazoa</taxon>
        <taxon>Chordata</taxon>
        <taxon>Craniata</taxon>
        <taxon>Vertebrata</taxon>
        <taxon>Euteleostomi</taxon>
        <taxon>Archelosauria</taxon>
        <taxon>Testudinata</taxon>
        <taxon>Testudines</taxon>
        <taxon>Cryptodira</taxon>
        <taxon>Durocryptodira</taxon>
        <taxon>Testudinoidea</taxon>
        <taxon>Geoemydidae</taxon>
        <taxon>Geoemydinae</taxon>
        <taxon>Mauremys</taxon>
    </lineage>
</organism>
<protein>
    <submittedName>
        <fullName evidence="1">Uncharacterized protein</fullName>
    </submittedName>
</protein>
<sequence length="118" mass="12353">MCANIHGTGLSCALAIPKGVLQGTLPGYRHPLLPVGQCSALGVISCLDSSTDTQIASVTSGVIISAEVQTACVLALPQPPEARRPMAWAALKGVYGKQDGQREGHWLLHLLSSHSKDK</sequence>
<gene>
    <name evidence="1" type="ORF">KIL84_013654</name>
</gene>
<dbReference type="AlphaFoldDB" id="A0A9D4ASM4"/>
<comment type="caution">
    <text evidence="1">The sequence shown here is derived from an EMBL/GenBank/DDBJ whole genome shotgun (WGS) entry which is preliminary data.</text>
</comment>
<evidence type="ECO:0000313" key="1">
    <source>
        <dbReference type="EMBL" id="KAH1169064.1"/>
    </source>
</evidence>
<evidence type="ECO:0000313" key="2">
    <source>
        <dbReference type="Proteomes" id="UP000827986"/>
    </source>
</evidence>
<proteinExistence type="predicted"/>
<accession>A0A9D4ASM4</accession>
<reference evidence="1" key="1">
    <citation type="submission" date="2021-09" db="EMBL/GenBank/DDBJ databases">
        <title>The genome of Mauremys mutica provides insights into the evolution of semi-aquatic lifestyle.</title>
        <authorList>
            <person name="Gong S."/>
            <person name="Gao Y."/>
        </authorList>
    </citation>
    <scope>NUCLEOTIDE SEQUENCE</scope>
    <source>
        <strain evidence="1">MM-2020</strain>
        <tissue evidence="1">Muscle</tissue>
    </source>
</reference>
<name>A0A9D4ASM4_9SAUR</name>
<keyword evidence="2" id="KW-1185">Reference proteome</keyword>
<dbReference type="EMBL" id="JAHDVG010000485">
    <property type="protein sequence ID" value="KAH1169064.1"/>
    <property type="molecule type" value="Genomic_DNA"/>
</dbReference>